<dbReference type="InterPro" id="IPR001313">
    <property type="entry name" value="Pumilio_RNA-bd_rpt"/>
</dbReference>
<feature type="repeat" description="Pumilio" evidence="2">
    <location>
        <begin position="930"/>
        <end position="967"/>
    </location>
</feature>
<dbReference type="InParanoid" id="A0A2R5GFY9"/>
<keyword evidence="1" id="KW-0677">Repeat</keyword>
<feature type="compositionally biased region" description="Gly residues" evidence="3">
    <location>
        <begin position="613"/>
        <end position="654"/>
    </location>
</feature>
<dbReference type="GO" id="GO:0010608">
    <property type="term" value="P:post-transcriptional regulation of gene expression"/>
    <property type="evidence" value="ECO:0007669"/>
    <property type="project" value="TreeGrafter"/>
</dbReference>
<feature type="compositionally biased region" description="Low complexity" evidence="3">
    <location>
        <begin position="510"/>
        <end position="522"/>
    </location>
</feature>
<dbReference type="GO" id="GO:0003729">
    <property type="term" value="F:mRNA binding"/>
    <property type="evidence" value="ECO:0007669"/>
    <property type="project" value="TreeGrafter"/>
</dbReference>
<feature type="repeat" description="Pumilio" evidence="2">
    <location>
        <begin position="858"/>
        <end position="893"/>
    </location>
</feature>
<proteinExistence type="predicted"/>
<feature type="compositionally biased region" description="Pro residues" evidence="3">
    <location>
        <begin position="494"/>
        <end position="505"/>
    </location>
</feature>
<dbReference type="FunFam" id="1.25.10.10:FF:000237">
    <property type="entry name" value="Pumilio homolog 9"/>
    <property type="match status" value="1"/>
</dbReference>
<evidence type="ECO:0000256" key="1">
    <source>
        <dbReference type="ARBA" id="ARBA00022737"/>
    </source>
</evidence>
<sequence>MDDIEDDLARYAAETQRLGAADEAAAAAAAAAAATADLHQGGGSSEDSPERPTSAPPKIDIADGALFSWMEEAAAAATAAAGNEPRRDSNLTSSSPPSHSGVSVLQGSESAFLSNATSLSPSDQPSSHHHHQHQQDQHQQLAAEAEDTFEDNFGSSSPVSGSSMGGAFSQASSTFGSYDPMEHRDARDARRRTQSIEKFLAQSPGSILAPRKKYVENSNGVPRTALRTTTSANEDDAMQFINMESPGHSLKSLRKRIDELDLNTDYQEYQMQQQEEEQQQRSHQSANSPEQHQRNVRQNGHNESSQQDAQHVASIFTPIGDELAGASPVSPGSGVPTSAGGAPPPLTLHHAQAPSDVQAQGHAIMQDSVSSKSSPFDATAAAPMYHFDDGTAQTSSGHQLHQHQHLSSHAQQTSAGGLPMYSVGYDQQQGLYMQGSYDGGYGQHASMYPSAANPYYSGSNASNAVPQKVVLANGVETMMMPMMSHGGHWTPVAGIPPPPPGPPPSDMSLHHSSLAHQATASQQHHHHAQHHHLQPHQQHAHHQQQQQHQQHQQQQQHQHPRHQHQHMNHDQGAMIPPGALAAHHGDPLGPASGHANNGHGAKLDASRGRGGRKGGISNGGPGTGTGGGRRGGGALGGKRGGRGAGGPSVGGGAPMGSRLEGLGGPSLQAPLEEMRDSIFQLSKEQQGCRFLQVKVDTDGDRACQVILDEVRSRLVLLMLDPFGNYLFQKLLERATVAQRALMLEEVESKLIEAALNLHGTRSVQKFIEVTGGNAPTYDQLDLIVEALRPHVTRLSMDTNGNHVIQRCLQYIPHDRVGFVYETVIKDVLVITRHRHGCCVFQRCLDAADDKQRAALVDKVIEHAIDLMQDPFSNYVVQYVLEKARADEGDRIVHQLKSRLVELSTQKFSSNVVEKCLQHASPVLLEPLIEELCQREVTRELLNDSYGNYVAQRALHVASDAQGLRLVAAFRPHMTSLATSNASCARRVSSRVVKRFPNLASDPLFSSFLQRDPKSVP</sequence>
<evidence type="ECO:0000259" key="4">
    <source>
        <dbReference type="PROSITE" id="PS50303"/>
    </source>
</evidence>
<feature type="compositionally biased region" description="Low complexity" evidence="3">
    <location>
        <begin position="93"/>
        <end position="104"/>
    </location>
</feature>
<dbReference type="Proteomes" id="UP000241890">
    <property type="component" value="Unassembled WGS sequence"/>
</dbReference>
<feature type="region of interest" description="Disordered" evidence="3">
    <location>
        <begin position="271"/>
        <end position="309"/>
    </location>
</feature>
<feature type="compositionally biased region" description="Low complexity" evidence="3">
    <location>
        <begin position="154"/>
        <end position="166"/>
    </location>
</feature>
<feature type="region of interest" description="Disordered" evidence="3">
    <location>
        <begin position="74"/>
        <end position="192"/>
    </location>
</feature>
<gene>
    <name evidence="5" type="ORF">FCC1311_054712</name>
</gene>
<dbReference type="AlphaFoldDB" id="A0A2R5GFY9"/>
<dbReference type="SMART" id="SM00025">
    <property type="entry name" value="Pumilio"/>
    <property type="match status" value="8"/>
</dbReference>
<dbReference type="EMBL" id="BEYU01000054">
    <property type="protein sequence ID" value="GBG29249.1"/>
    <property type="molecule type" value="Genomic_DNA"/>
</dbReference>
<keyword evidence="6" id="KW-1185">Reference proteome</keyword>
<feature type="repeat" description="Pumilio" evidence="2">
    <location>
        <begin position="786"/>
        <end position="821"/>
    </location>
</feature>
<dbReference type="InterPro" id="IPR033133">
    <property type="entry name" value="PUM-HD"/>
</dbReference>
<reference evidence="5 6" key="1">
    <citation type="submission" date="2017-12" db="EMBL/GenBank/DDBJ databases">
        <title>Sequencing, de novo assembly and annotation of complete genome of a new Thraustochytrid species, strain FCC1311.</title>
        <authorList>
            <person name="Sedici K."/>
            <person name="Godart F."/>
            <person name="Aiese Cigliano R."/>
            <person name="Sanseverino W."/>
            <person name="Barakat M."/>
            <person name="Ortet P."/>
            <person name="Marechal E."/>
            <person name="Cagnac O."/>
            <person name="Amato A."/>
        </authorList>
    </citation>
    <scope>NUCLEOTIDE SEQUENCE [LARGE SCALE GENOMIC DNA]</scope>
</reference>
<feature type="compositionally biased region" description="Low complexity" evidence="3">
    <location>
        <begin position="543"/>
        <end position="557"/>
    </location>
</feature>
<dbReference type="InterPro" id="IPR033712">
    <property type="entry name" value="Pumilio_RNA-bd"/>
</dbReference>
<accession>A0A2R5GFY9</accession>
<feature type="compositionally biased region" description="Basic residues" evidence="3">
    <location>
        <begin position="523"/>
        <end position="542"/>
    </location>
</feature>
<evidence type="ECO:0000256" key="3">
    <source>
        <dbReference type="SAM" id="MobiDB-lite"/>
    </source>
</evidence>
<dbReference type="SUPFAM" id="SSF48371">
    <property type="entry name" value="ARM repeat"/>
    <property type="match status" value="1"/>
</dbReference>
<feature type="repeat" description="Pumilio" evidence="2">
    <location>
        <begin position="894"/>
        <end position="929"/>
    </location>
</feature>
<protein>
    <submittedName>
        <fullName evidence="5">Pumilio domain-containing protein C6G9.14</fullName>
    </submittedName>
</protein>
<evidence type="ECO:0000256" key="2">
    <source>
        <dbReference type="PROSITE-ProRule" id="PRU00317"/>
    </source>
</evidence>
<name>A0A2R5GFY9_9STRA</name>
<dbReference type="Pfam" id="PF00806">
    <property type="entry name" value="PUF"/>
    <property type="match status" value="8"/>
</dbReference>
<feature type="region of interest" description="Disordered" evidence="3">
    <location>
        <begin position="31"/>
        <end position="62"/>
    </location>
</feature>
<feature type="compositionally biased region" description="Polar residues" evidence="3">
    <location>
        <begin position="367"/>
        <end position="376"/>
    </location>
</feature>
<dbReference type="PROSITE" id="PS50303">
    <property type="entry name" value="PUM_HD"/>
    <property type="match status" value="1"/>
</dbReference>
<feature type="region of interest" description="Disordered" evidence="3">
    <location>
        <begin position="490"/>
        <end position="667"/>
    </location>
</feature>
<evidence type="ECO:0000313" key="5">
    <source>
        <dbReference type="EMBL" id="GBG29249.1"/>
    </source>
</evidence>
<feature type="domain" description="PUM-HD" evidence="4">
    <location>
        <begin position="651"/>
        <end position="995"/>
    </location>
</feature>
<evidence type="ECO:0000313" key="6">
    <source>
        <dbReference type="Proteomes" id="UP000241890"/>
    </source>
</evidence>
<feature type="repeat" description="Pumilio" evidence="2">
    <location>
        <begin position="709"/>
        <end position="744"/>
    </location>
</feature>
<dbReference type="InterPro" id="IPR011989">
    <property type="entry name" value="ARM-like"/>
</dbReference>
<dbReference type="CDD" id="cd07920">
    <property type="entry name" value="Pumilio"/>
    <property type="match status" value="1"/>
</dbReference>
<dbReference type="PANTHER" id="PTHR12537:SF13">
    <property type="entry name" value="PUMILIO HOMOLOGY DOMAIN FAMILY MEMBER 4"/>
    <property type="match status" value="1"/>
</dbReference>
<comment type="caution">
    <text evidence="5">The sequence shown here is derived from an EMBL/GenBank/DDBJ whole genome shotgun (WGS) entry which is preliminary data.</text>
</comment>
<dbReference type="InterPro" id="IPR016024">
    <property type="entry name" value="ARM-type_fold"/>
</dbReference>
<organism evidence="5 6">
    <name type="scientific">Hondaea fermentalgiana</name>
    <dbReference type="NCBI Taxonomy" id="2315210"/>
    <lineage>
        <taxon>Eukaryota</taxon>
        <taxon>Sar</taxon>
        <taxon>Stramenopiles</taxon>
        <taxon>Bigyra</taxon>
        <taxon>Labyrinthulomycetes</taxon>
        <taxon>Thraustochytrida</taxon>
        <taxon>Thraustochytriidae</taxon>
        <taxon>Hondaea</taxon>
    </lineage>
</organism>
<dbReference type="PANTHER" id="PTHR12537">
    <property type="entry name" value="RNA BINDING PROTEIN PUMILIO-RELATED"/>
    <property type="match status" value="1"/>
</dbReference>
<feature type="compositionally biased region" description="Polar residues" evidence="3">
    <location>
        <begin position="105"/>
        <end position="117"/>
    </location>
</feature>
<feature type="region of interest" description="Disordered" evidence="3">
    <location>
        <begin position="321"/>
        <end position="415"/>
    </location>
</feature>
<dbReference type="GO" id="GO:0005737">
    <property type="term" value="C:cytoplasm"/>
    <property type="evidence" value="ECO:0007669"/>
    <property type="project" value="TreeGrafter"/>
</dbReference>
<dbReference type="Gene3D" id="1.25.10.10">
    <property type="entry name" value="Leucine-rich Repeat Variant"/>
    <property type="match status" value="1"/>
</dbReference>
<dbReference type="OrthoDB" id="668540at2759"/>
<feature type="compositionally biased region" description="Polar residues" evidence="3">
    <location>
        <begin position="281"/>
        <end position="309"/>
    </location>
</feature>
<feature type="repeat" description="Pumilio" evidence="2">
    <location>
        <begin position="822"/>
        <end position="857"/>
    </location>
</feature>
<dbReference type="PROSITE" id="PS50302">
    <property type="entry name" value="PUM"/>
    <property type="match status" value="6"/>
</dbReference>
<feature type="compositionally biased region" description="Low complexity" evidence="3">
    <location>
        <begin position="324"/>
        <end position="341"/>
    </location>
</feature>